<dbReference type="AlphaFoldDB" id="M1K605"/>
<dbReference type="VEuPathDB" id="MicrosporidiaDB:ECU09_0700"/>
<dbReference type="PANTHER" id="PTHR11864:SF0">
    <property type="entry name" value="PRP40 PRE-MRNA PROCESSING FACTOR 40 HOMOLOG A (YEAST)"/>
    <property type="match status" value="1"/>
</dbReference>
<evidence type="ECO:0000259" key="2">
    <source>
        <dbReference type="PROSITE" id="PS50020"/>
    </source>
</evidence>
<dbReference type="InterPro" id="IPR039726">
    <property type="entry name" value="Prp40-like"/>
</dbReference>
<evidence type="ECO:0000256" key="1">
    <source>
        <dbReference type="SAM" id="Coils"/>
    </source>
</evidence>
<dbReference type="VEuPathDB" id="MicrosporidiaDB:M970_090710"/>
<organism evidence="3">
    <name type="scientific">Encephalitozoon cuniculi</name>
    <name type="common">Microsporidian parasite</name>
    <dbReference type="NCBI Taxonomy" id="6035"/>
    <lineage>
        <taxon>Eukaryota</taxon>
        <taxon>Fungi</taxon>
        <taxon>Fungi incertae sedis</taxon>
        <taxon>Microsporidia</taxon>
        <taxon>Unikaryonidae</taxon>
        <taxon>Encephalitozoon</taxon>
    </lineage>
</organism>
<dbReference type="InterPro" id="IPR001202">
    <property type="entry name" value="WW_dom"/>
</dbReference>
<dbReference type="PROSITE" id="PS01159">
    <property type="entry name" value="WW_DOMAIN_1"/>
    <property type="match status" value="1"/>
</dbReference>
<dbReference type="GO" id="GO:0045292">
    <property type="term" value="P:mRNA cis splicing, via spliceosome"/>
    <property type="evidence" value="ECO:0007669"/>
    <property type="project" value="InterPro"/>
</dbReference>
<dbReference type="GO" id="GO:0071004">
    <property type="term" value="C:U2-type prespliceosome"/>
    <property type="evidence" value="ECO:0007669"/>
    <property type="project" value="TreeGrafter"/>
</dbReference>
<dbReference type="VEuPathDB" id="MicrosporidiaDB:AEWR_090710"/>
<dbReference type="PANTHER" id="PTHR11864">
    <property type="entry name" value="PRE-MRNA-PROCESSING PROTEIN PRP40"/>
    <property type="match status" value="1"/>
</dbReference>
<reference evidence="3" key="1">
    <citation type="journal article" date="2013" name="Eukaryot. Cell">
        <title>Extremely Reduced Levels of Heterozygosity in the Vertebrate Pathogen Encephalitozoon cuniculi.</title>
        <authorList>
            <person name="Selman M."/>
            <person name="Sak B."/>
            <person name="Kvac M."/>
            <person name="Farinelli L."/>
            <person name="Weiss L.M."/>
            <person name="Corradi N."/>
        </authorList>
    </citation>
    <scope>NUCLEOTIDE SEQUENCE</scope>
</reference>
<dbReference type="PROSITE" id="PS50020">
    <property type="entry name" value="WW_DOMAIN_2"/>
    <property type="match status" value="1"/>
</dbReference>
<dbReference type="GO" id="GO:0003723">
    <property type="term" value="F:RNA binding"/>
    <property type="evidence" value="ECO:0007669"/>
    <property type="project" value="TreeGrafter"/>
</dbReference>
<evidence type="ECO:0000313" key="3">
    <source>
        <dbReference type="EMBL" id="AGE96438.1"/>
    </source>
</evidence>
<dbReference type="EMBL" id="KC513619">
    <property type="protein sequence ID" value="AGE96438.1"/>
    <property type="molecule type" value="Genomic_DNA"/>
</dbReference>
<dbReference type="Gene3D" id="2.20.70.10">
    <property type="match status" value="2"/>
</dbReference>
<dbReference type="SMART" id="SM00456">
    <property type="entry name" value="WW"/>
    <property type="match status" value="2"/>
</dbReference>
<dbReference type="VEuPathDB" id="MicrosporidiaDB:AEWQ_090720"/>
<protein>
    <recommendedName>
        <fullName evidence="2">WW domain-containing protein</fullName>
    </recommendedName>
</protein>
<name>M1K605_ENCCN</name>
<feature type="coiled-coil region" evidence="1">
    <location>
        <begin position="263"/>
        <end position="291"/>
    </location>
</feature>
<keyword evidence="1" id="KW-0175">Coiled coil</keyword>
<feature type="domain" description="WW" evidence="2">
    <location>
        <begin position="55"/>
        <end position="84"/>
    </location>
</feature>
<dbReference type="GO" id="GO:0005685">
    <property type="term" value="C:U1 snRNP"/>
    <property type="evidence" value="ECO:0007669"/>
    <property type="project" value="TreeGrafter"/>
</dbReference>
<dbReference type="InterPro" id="IPR036020">
    <property type="entry name" value="WW_dom_sf"/>
</dbReference>
<dbReference type="VEuPathDB" id="MicrosporidiaDB:AEWD_090730"/>
<dbReference type="SUPFAM" id="SSF51045">
    <property type="entry name" value="WW domain"/>
    <property type="match status" value="2"/>
</dbReference>
<dbReference type="Pfam" id="PF00397">
    <property type="entry name" value="WW"/>
    <property type="match status" value="1"/>
</dbReference>
<sequence>MQAALLEMASGEARVEYEVLAAPDGRIYYYNKRTGESSFSKPDVLKGSDEDFDVDPWIECRSKRGRVFYHNSITRESRWKRPPERKKERTMIGGVGMDMRITDHETSKYLLGRLMEQYGITSTKDAFYRLSTEPIFRAIEMGTRKDLMKKYFEEREKSAREEDEQKQRYYIDEVCKVDAGVSDFFGFNSIFSKHPYYSKIKDKFGCYEVYVGRHMGGTTPGRLEEVFRSLGIGLSSSVVDVLKMKEMEPFDRKAILLSFIRYFRRLEKELLSAIEERKAAAAQNAQHHKNEFRTLLRKLYSEGLIYYRMKFKNAFHLFKDSESFLNLLGTTESPKEVYFDFINDLENRLGRYERERTGKISPTDRRAVDRYFEAIAEEKEEGEI</sequence>
<dbReference type="CDD" id="cd00201">
    <property type="entry name" value="WW"/>
    <property type="match status" value="2"/>
</dbReference>
<accession>M1K605</accession>
<proteinExistence type="predicted"/>